<evidence type="ECO:0000256" key="6">
    <source>
        <dbReference type="ARBA" id="ARBA00039970"/>
    </source>
</evidence>
<evidence type="ECO:0000313" key="8">
    <source>
        <dbReference type="EMBL" id="KRN51288.1"/>
    </source>
</evidence>
<dbReference type="Gene3D" id="3.40.50.300">
    <property type="entry name" value="P-loop containing nucleotide triphosphate hydrolases"/>
    <property type="match status" value="1"/>
</dbReference>
<protein>
    <recommendedName>
        <fullName evidence="6">PhoH-like protein</fullName>
    </recommendedName>
</protein>
<dbReference type="PANTHER" id="PTHR30473">
    <property type="entry name" value="PROTEIN PHOH"/>
    <property type="match status" value="1"/>
</dbReference>
<sequence length="316" mass="35571">MGKIITLQDYTIEEIQSFCGPNEENIALLEDEFHVDITIRGNEIHLSEENEKLQSVIGRLLTLAKKSVRVSTKDVMYTISLGKTASLEEMDRLYSIRIARTATGKLITPKTIGQRDYFYALKDHDVVFAIGPAGTGKTYMAVVFAVQALKNNLVKKIILTRPAVEAGESLGFLPGDLKEKIDPYLRPLYDALYDMLGAEQTERLIEKGVIEIAPLAYMRGRTLEDAYVILDEAQNTTDNQMKMFLTRLGFNSKMIITGDITQIDLPKGVRSGLKGAINLLQDVKGIRFVFLNALDVVRHPVVSRIIRRYEEESRIE</sequence>
<evidence type="ECO:0000313" key="9">
    <source>
        <dbReference type="Proteomes" id="UP000051841"/>
    </source>
</evidence>
<name>A0A0R2HF86_9FIRM</name>
<dbReference type="PATRIC" id="fig|1410657.5.peg.790"/>
<dbReference type="FunFam" id="3.40.50.300:FF:000013">
    <property type="entry name" value="PhoH family ATPase"/>
    <property type="match status" value="1"/>
</dbReference>
<dbReference type="SUPFAM" id="SSF52540">
    <property type="entry name" value="P-loop containing nucleoside triphosphate hydrolases"/>
    <property type="match status" value="1"/>
</dbReference>
<dbReference type="GO" id="GO:0005829">
    <property type="term" value="C:cytosol"/>
    <property type="evidence" value="ECO:0007669"/>
    <property type="project" value="TreeGrafter"/>
</dbReference>
<keyword evidence="4" id="KW-0547">Nucleotide-binding</keyword>
<accession>A0A0R2HF86</accession>
<evidence type="ECO:0000256" key="3">
    <source>
        <dbReference type="ARBA" id="ARBA00022490"/>
    </source>
</evidence>
<evidence type="ECO:0000256" key="4">
    <source>
        <dbReference type="ARBA" id="ARBA00022741"/>
    </source>
</evidence>
<proteinExistence type="inferred from homology"/>
<dbReference type="InterPro" id="IPR027417">
    <property type="entry name" value="P-loop_NTPase"/>
</dbReference>
<feature type="domain" description="PhoH-like protein" evidence="7">
    <location>
        <begin position="107"/>
        <end position="310"/>
    </location>
</feature>
<organism evidence="8 9">
    <name type="scientific">Kandleria vitulina DSM 20405</name>
    <dbReference type="NCBI Taxonomy" id="1410657"/>
    <lineage>
        <taxon>Bacteria</taxon>
        <taxon>Bacillati</taxon>
        <taxon>Bacillota</taxon>
        <taxon>Erysipelotrichia</taxon>
        <taxon>Erysipelotrichales</taxon>
        <taxon>Coprobacillaceae</taxon>
        <taxon>Kandleria</taxon>
    </lineage>
</organism>
<comment type="caution">
    <text evidence="8">The sequence shown here is derived from an EMBL/GenBank/DDBJ whole genome shotgun (WGS) entry which is preliminary data.</text>
</comment>
<dbReference type="Pfam" id="PF02562">
    <property type="entry name" value="PhoH"/>
    <property type="match status" value="1"/>
</dbReference>
<dbReference type="AlphaFoldDB" id="A0A0R2HF86"/>
<dbReference type="GO" id="GO:0005524">
    <property type="term" value="F:ATP binding"/>
    <property type="evidence" value="ECO:0007669"/>
    <property type="project" value="UniProtKB-KW"/>
</dbReference>
<reference evidence="8 9" key="1">
    <citation type="journal article" date="2015" name="Genome Announc.">
        <title>Expanding the biotechnology potential of lactobacilli through comparative genomics of 213 strains and associated genera.</title>
        <authorList>
            <person name="Sun Z."/>
            <person name="Harris H.M."/>
            <person name="McCann A."/>
            <person name="Guo C."/>
            <person name="Argimon S."/>
            <person name="Zhang W."/>
            <person name="Yang X."/>
            <person name="Jeffery I.B."/>
            <person name="Cooney J.C."/>
            <person name="Kagawa T.F."/>
            <person name="Liu W."/>
            <person name="Song Y."/>
            <person name="Salvetti E."/>
            <person name="Wrobel A."/>
            <person name="Rasinkangas P."/>
            <person name="Parkhill J."/>
            <person name="Rea M.C."/>
            <person name="O'Sullivan O."/>
            <person name="Ritari J."/>
            <person name="Douillard F.P."/>
            <person name="Paul Ross R."/>
            <person name="Yang R."/>
            <person name="Briner A.E."/>
            <person name="Felis G.E."/>
            <person name="de Vos W.M."/>
            <person name="Barrangou R."/>
            <person name="Klaenhammer T.R."/>
            <person name="Caufield P.W."/>
            <person name="Cui Y."/>
            <person name="Zhang H."/>
            <person name="O'Toole P.W."/>
        </authorList>
    </citation>
    <scope>NUCLEOTIDE SEQUENCE [LARGE SCALE GENOMIC DNA]</scope>
    <source>
        <strain evidence="8 9">DSM 20405</strain>
    </source>
</reference>
<keyword evidence="3" id="KW-0963">Cytoplasm</keyword>
<dbReference type="InterPro" id="IPR051451">
    <property type="entry name" value="PhoH2-like"/>
</dbReference>
<dbReference type="RefSeq" id="WP_029070323.1">
    <property type="nucleotide sequence ID" value="NZ_JNKN01000005.1"/>
</dbReference>
<dbReference type="EMBL" id="JQBL01000002">
    <property type="protein sequence ID" value="KRN51288.1"/>
    <property type="molecule type" value="Genomic_DNA"/>
</dbReference>
<dbReference type="Proteomes" id="UP000051841">
    <property type="component" value="Unassembled WGS sequence"/>
</dbReference>
<gene>
    <name evidence="8" type="ORF">IV49_GL000756</name>
</gene>
<evidence type="ECO:0000256" key="2">
    <source>
        <dbReference type="ARBA" id="ARBA00010393"/>
    </source>
</evidence>
<dbReference type="PANTHER" id="PTHR30473:SF1">
    <property type="entry name" value="PHOH-LIKE PROTEIN"/>
    <property type="match status" value="1"/>
</dbReference>
<comment type="similarity">
    <text evidence="2">Belongs to the PhoH family.</text>
</comment>
<evidence type="ECO:0000259" key="7">
    <source>
        <dbReference type="Pfam" id="PF02562"/>
    </source>
</evidence>
<evidence type="ECO:0000256" key="1">
    <source>
        <dbReference type="ARBA" id="ARBA00004496"/>
    </source>
</evidence>
<keyword evidence="5" id="KW-0067">ATP-binding</keyword>
<dbReference type="InterPro" id="IPR003714">
    <property type="entry name" value="PhoH"/>
</dbReference>
<evidence type="ECO:0000256" key="5">
    <source>
        <dbReference type="ARBA" id="ARBA00022840"/>
    </source>
</evidence>
<keyword evidence="9" id="KW-1185">Reference proteome</keyword>
<comment type="subcellular location">
    <subcellularLocation>
        <location evidence="1">Cytoplasm</location>
    </subcellularLocation>
</comment>